<evidence type="ECO:0000313" key="9">
    <source>
        <dbReference type="Proteomes" id="UP000245535"/>
    </source>
</evidence>
<dbReference type="Pfam" id="PF00512">
    <property type="entry name" value="HisKA"/>
    <property type="match status" value="1"/>
</dbReference>
<dbReference type="InterPro" id="IPR036890">
    <property type="entry name" value="HATPase_C_sf"/>
</dbReference>
<reference evidence="8 9" key="1">
    <citation type="submission" date="2018-03" db="EMBL/GenBank/DDBJ databases">
        <title>Genomic Encyclopedia of Archaeal and Bacterial Type Strains, Phase II (KMG-II): from individual species to whole genera.</title>
        <authorList>
            <person name="Goeker M."/>
        </authorList>
    </citation>
    <scope>NUCLEOTIDE SEQUENCE [LARGE SCALE GENOMIC DNA]</scope>
    <source>
        <strain evidence="8 9">DSM 28229</strain>
    </source>
</reference>
<dbReference type="PANTHER" id="PTHR43547:SF2">
    <property type="entry name" value="HYBRID SIGNAL TRANSDUCTION HISTIDINE KINASE C"/>
    <property type="match status" value="1"/>
</dbReference>
<dbReference type="Proteomes" id="UP000245535">
    <property type="component" value="Unassembled WGS sequence"/>
</dbReference>
<evidence type="ECO:0000256" key="4">
    <source>
        <dbReference type="ARBA" id="ARBA00022679"/>
    </source>
</evidence>
<accession>A0A315Z2K2</accession>
<dbReference type="Pfam" id="PF02518">
    <property type="entry name" value="HATPase_c"/>
    <property type="match status" value="1"/>
</dbReference>
<sequence>MLGLTILQFYWIQEAIRVKKDHFRSEVNEVLTAVVSRLEQREAIYLAKQELKQVNVSNDDVMVQADTASSSATWTKAHQFDVTKTFSSKSLEESGFVFEVMEKTKIFQTGVVKKKSLTDMDSKVRLELPKGDFPNMFIDSDTVDGQQEERIAKIAMKSDFIRNILRELVLSSEGQDIKDRIDQSLLDSLLTQELVNRGLLVKYDFAVRSTDLDHGHDNEVVICSNEAKKNSILESEHRIKLFPKDIFDSRNMLYVTFPDEYKIIVQKMGIVLLSSCLFILLTIFSFVFAIRTIILQKKLSEITNDFISNMTHELKTPISTVSLACEALLDPDIQKIPSISNRYLNVIKDENKRLSTQVEKVLQIARLEKEDFKLKVVPINLHQVVEKALENTHLQIEQREGKLSADLQATNPIIEGDEVHLTNIVYNLLDNAIKYSPEKPEIEIRTVDSNQGVRIIVSDKGQGIAKDQVHKIFDKFYRVPTGNVHNVKGFGLGLSYVKRIVSAHKGDIKVKSELNKGTSFIIYLPHKHGQNEGAIS</sequence>
<evidence type="ECO:0000256" key="6">
    <source>
        <dbReference type="SAM" id="Phobius"/>
    </source>
</evidence>
<dbReference type="InterPro" id="IPR036097">
    <property type="entry name" value="HisK_dim/P_sf"/>
</dbReference>
<proteinExistence type="predicted"/>
<keyword evidence="4" id="KW-0808">Transferase</keyword>
<dbReference type="InterPro" id="IPR005467">
    <property type="entry name" value="His_kinase_dom"/>
</dbReference>
<dbReference type="PANTHER" id="PTHR43547">
    <property type="entry name" value="TWO-COMPONENT HISTIDINE KINASE"/>
    <property type="match status" value="1"/>
</dbReference>
<evidence type="ECO:0000259" key="7">
    <source>
        <dbReference type="PROSITE" id="PS50109"/>
    </source>
</evidence>
<dbReference type="Gene3D" id="1.10.287.130">
    <property type="match status" value="1"/>
</dbReference>
<feature type="transmembrane region" description="Helical" evidence="6">
    <location>
        <begin position="268"/>
        <end position="290"/>
    </location>
</feature>
<dbReference type="Gene3D" id="3.30.565.10">
    <property type="entry name" value="Histidine kinase-like ATPase, C-terminal domain"/>
    <property type="match status" value="1"/>
</dbReference>
<evidence type="ECO:0000313" key="8">
    <source>
        <dbReference type="EMBL" id="PWJ36016.1"/>
    </source>
</evidence>
<keyword evidence="6" id="KW-1133">Transmembrane helix</keyword>
<dbReference type="InterPro" id="IPR003661">
    <property type="entry name" value="HisK_dim/P_dom"/>
</dbReference>
<dbReference type="RefSeq" id="WP_109622353.1">
    <property type="nucleotide sequence ID" value="NZ_QGDO01000009.1"/>
</dbReference>
<name>A0A315Z2K2_SEDFL</name>
<dbReference type="CDD" id="cd00082">
    <property type="entry name" value="HisKA"/>
    <property type="match status" value="1"/>
</dbReference>
<gene>
    <name evidence="8" type="ORF">BC781_10930</name>
</gene>
<dbReference type="SMART" id="SM00387">
    <property type="entry name" value="HATPase_c"/>
    <property type="match status" value="1"/>
</dbReference>
<keyword evidence="6" id="KW-0812">Transmembrane</keyword>
<dbReference type="InterPro" id="IPR003594">
    <property type="entry name" value="HATPase_dom"/>
</dbReference>
<comment type="catalytic activity">
    <reaction evidence="1">
        <text>ATP + protein L-histidine = ADP + protein N-phospho-L-histidine.</text>
        <dbReference type="EC" id="2.7.13.3"/>
    </reaction>
</comment>
<evidence type="ECO:0000256" key="1">
    <source>
        <dbReference type="ARBA" id="ARBA00000085"/>
    </source>
</evidence>
<dbReference type="SUPFAM" id="SSF55874">
    <property type="entry name" value="ATPase domain of HSP90 chaperone/DNA topoisomerase II/histidine kinase"/>
    <property type="match status" value="1"/>
</dbReference>
<keyword evidence="3" id="KW-0597">Phosphoprotein</keyword>
<evidence type="ECO:0000256" key="5">
    <source>
        <dbReference type="ARBA" id="ARBA00022777"/>
    </source>
</evidence>
<dbReference type="PRINTS" id="PR00344">
    <property type="entry name" value="BCTRLSENSOR"/>
</dbReference>
<evidence type="ECO:0000256" key="3">
    <source>
        <dbReference type="ARBA" id="ARBA00022553"/>
    </source>
</evidence>
<keyword evidence="5 8" id="KW-0418">Kinase</keyword>
<organism evidence="8 9">
    <name type="scientific">Sediminitomix flava</name>
    <dbReference type="NCBI Taxonomy" id="379075"/>
    <lineage>
        <taxon>Bacteria</taxon>
        <taxon>Pseudomonadati</taxon>
        <taxon>Bacteroidota</taxon>
        <taxon>Cytophagia</taxon>
        <taxon>Cytophagales</taxon>
        <taxon>Flammeovirgaceae</taxon>
        <taxon>Sediminitomix</taxon>
    </lineage>
</organism>
<keyword evidence="9" id="KW-1185">Reference proteome</keyword>
<dbReference type="SUPFAM" id="SSF47384">
    <property type="entry name" value="Homodimeric domain of signal transducing histidine kinase"/>
    <property type="match status" value="1"/>
</dbReference>
<protein>
    <recommendedName>
        <fullName evidence="2">histidine kinase</fullName>
        <ecNumber evidence="2">2.7.13.3</ecNumber>
    </recommendedName>
</protein>
<dbReference type="FunFam" id="3.30.565.10:FF:000006">
    <property type="entry name" value="Sensor histidine kinase WalK"/>
    <property type="match status" value="1"/>
</dbReference>
<feature type="domain" description="Histidine kinase" evidence="7">
    <location>
        <begin position="309"/>
        <end position="528"/>
    </location>
</feature>
<dbReference type="AlphaFoldDB" id="A0A315Z2K2"/>
<dbReference type="SMART" id="SM00388">
    <property type="entry name" value="HisKA"/>
    <property type="match status" value="1"/>
</dbReference>
<dbReference type="EMBL" id="QGDO01000009">
    <property type="protein sequence ID" value="PWJ36016.1"/>
    <property type="molecule type" value="Genomic_DNA"/>
</dbReference>
<dbReference type="PROSITE" id="PS50109">
    <property type="entry name" value="HIS_KIN"/>
    <property type="match status" value="1"/>
</dbReference>
<keyword evidence="6" id="KW-0472">Membrane</keyword>
<dbReference type="InterPro" id="IPR004358">
    <property type="entry name" value="Sig_transdc_His_kin-like_C"/>
</dbReference>
<dbReference type="EC" id="2.7.13.3" evidence="2"/>
<dbReference type="GO" id="GO:0000155">
    <property type="term" value="F:phosphorelay sensor kinase activity"/>
    <property type="evidence" value="ECO:0007669"/>
    <property type="project" value="InterPro"/>
</dbReference>
<evidence type="ECO:0000256" key="2">
    <source>
        <dbReference type="ARBA" id="ARBA00012438"/>
    </source>
</evidence>
<comment type="caution">
    <text evidence="8">The sequence shown here is derived from an EMBL/GenBank/DDBJ whole genome shotgun (WGS) entry which is preliminary data.</text>
</comment>